<sequence>MRVRLGVALLVVFLLVSRLLWLEADPWPRLDWSSGIWTDEGFYTYNARNAVLFGAARLDGFNNANLMPLLDLAQRLVFGTFGVHLVAARSLSVVASLLALLFFGDALRRGFGEKTALTGLALLGTDVFFWGYSRLALMELPATLVHCAAFWCLSLGSAGGLFAAGLLAAATLAFKATYAIFLPVPLLAIGWARRKQVLPYATGALVGLALYGALWGIPHRAEIAHMTNFYRTRQSQPRSVAEAGRCVSYALFGSQRNAKRYMVHCLETQAPVVTTVGLVGLFGLGWRRRRRDLLWRVLVVWAALGIGSLALTRYIPTRYLLLFLPALVGLAAVTLGRLPALWRLWRLRPRRRLLGLGIPLFFLLDHLLASVLTPSVGAGAAEWLAAGASLALVAFVTVRCLWQSELSTRTAPVLVALALMLNVGFVLHWAATRTYTLRDTSRTLGKLLPPSAVVIGEAAPLCLENRLRGIPVFYPGLANDKSPLQTFQPQYLMVTRVAARLRYWNKNAPQVLTPANELVSFPLGVERLVLYKIPPEALP</sequence>
<feature type="transmembrane region" description="Helical" evidence="8">
    <location>
        <begin position="414"/>
        <end position="431"/>
    </location>
</feature>
<dbReference type="GO" id="GO:0016763">
    <property type="term" value="F:pentosyltransferase activity"/>
    <property type="evidence" value="ECO:0007669"/>
    <property type="project" value="TreeGrafter"/>
</dbReference>
<dbReference type="GO" id="GO:0009103">
    <property type="term" value="P:lipopolysaccharide biosynthetic process"/>
    <property type="evidence" value="ECO:0007669"/>
    <property type="project" value="UniProtKB-ARBA"/>
</dbReference>
<gene>
    <name evidence="9" type="ORF">HNQ39_004826</name>
</gene>
<dbReference type="GO" id="GO:0005886">
    <property type="term" value="C:plasma membrane"/>
    <property type="evidence" value="ECO:0007669"/>
    <property type="project" value="UniProtKB-SubCell"/>
</dbReference>
<feature type="transmembrane region" description="Helical" evidence="8">
    <location>
        <begin position="293"/>
        <end position="315"/>
    </location>
</feature>
<dbReference type="InterPro" id="IPR050297">
    <property type="entry name" value="LipidA_mod_glycosyltrf_83"/>
</dbReference>
<evidence type="ECO:0000256" key="1">
    <source>
        <dbReference type="ARBA" id="ARBA00004651"/>
    </source>
</evidence>
<evidence type="ECO:0000256" key="3">
    <source>
        <dbReference type="ARBA" id="ARBA00022676"/>
    </source>
</evidence>
<evidence type="ECO:0000256" key="2">
    <source>
        <dbReference type="ARBA" id="ARBA00022475"/>
    </source>
</evidence>
<keyword evidence="4 9" id="KW-0808">Transferase</keyword>
<feature type="transmembrane region" description="Helical" evidence="8">
    <location>
        <begin position="321"/>
        <end position="341"/>
    </location>
</feature>
<keyword evidence="5 8" id="KW-0812">Transmembrane</keyword>
<feature type="transmembrane region" description="Helical" evidence="8">
    <location>
        <begin position="115"/>
        <end position="133"/>
    </location>
</feature>
<protein>
    <submittedName>
        <fullName evidence="9">4-amino-4-deoxy-L-arabinose transferase-like glycosyltransferase</fullName>
    </submittedName>
</protein>
<keyword evidence="7 8" id="KW-0472">Membrane</keyword>
<keyword evidence="10" id="KW-1185">Reference proteome</keyword>
<organism evidence="9 10">
    <name type="scientific">Armatimonas rosea</name>
    <dbReference type="NCBI Taxonomy" id="685828"/>
    <lineage>
        <taxon>Bacteria</taxon>
        <taxon>Bacillati</taxon>
        <taxon>Armatimonadota</taxon>
        <taxon>Armatimonadia</taxon>
        <taxon>Armatimonadales</taxon>
        <taxon>Armatimonadaceae</taxon>
        <taxon>Armatimonas</taxon>
    </lineage>
</organism>
<proteinExistence type="predicted"/>
<keyword evidence="2" id="KW-1003">Cell membrane</keyword>
<dbReference type="EMBL" id="JACHGW010000005">
    <property type="protein sequence ID" value="MBB6052994.1"/>
    <property type="molecule type" value="Genomic_DNA"/>
</dbReference>
<dbReference type="RefSeq" id="WP_184202857.1">
    <property type="nucleotide sequence ID" value="NZ_JACHGW010000005.1"/>
</dbReference>
<dbReference type="AlphaFoldDB" id="A0A7W9SW41"/>
<dbReference type="Proteomes" id="UP000520814">
    <property type="component" value="Unassembled WGS sequence"/>
</dbReference>
<evidence type="ECO:0000313" key="9">
    <source>
        <dbReference type="EMBL" id="MBB6052994.1"/>
    </source>
</evidence>
<feature type="transmembrane region" description="Helical" evidence="8">
    <location>
        <begin position="353"/>
        <end position="371"/>
    </location>
</feature>
<evidence type="ECO:0000256" key="5">
    <source>
        <dbReference type="ARBA" id="ARBA00022692"/>
    </source>
</evidence>
<feature type="transmembrane region" description="Helical" evidence="8">
    <location>
        <begin position="198"/>
        <end position="217"/>
    </location>
</feature>
<accession>A0A7W9SW41</accession>
<evidence type="ECO:0000313" key="10">
    <source>
        <dbReference type="Proteomes" id="UP000520814"/>
    </source>
</evidence>
<dbReference type="PANTHER" id="PTHR33908">
    <property type="entry name" value="MANNOSYLTRANSFERASE YKCB-RELATED"/>
    <property type="match status" value="1"/>
</dbReference>
<evidence type="ECO:0000256" key="4">
    <source>
        <dbReference type="ARBA" id="ARBA00022679"/>
    </source>
</evidence>
<name>A0A7W9SW41_ARMRO</name>
<comment type="subcellular location">
    <subcellularLocation>
        <location evidence="1">Cell membrane</location>
        <topology evidence="1">Multi-pass membrane protein</topology>
    </subcellularLocation>
</comment>
<feature type="transmembrane region" description="Helical" evidence="8">
    <location>
        <begin position="148"/>
        <end position="169"/>
    </location>
</feature>
<feature type="transmembrane region" description="Helical" evidence="8">
    <location>
        <begin position="76"/>
        <end position="103"/>
    </location>
</feature>
<evidence type="ECO:0000256" key="8">
    <source>
        <dbReference type="SAM" id="Phobius"/>
    </source>
</evidence>
<keyword evidence="3" id="KW-0328">Glycosyltransferase</keyword>
<dbReference type="PANTHER" id="PTHR33908:SF11">
    <property type="entry name" value="MEMBRANE PROTEIN"/>
    <property type="match status" value="1"/>
</dbReference>
<feature type="transmembrane region" description="Helical" evidence="8">
    <location>
        <begin position="383"/>
        <end position="402"/>
    </location>
</feature>
<evidence type="ECO:0000256" key="6">
    <source>
        <dbReference type="ARBA" id="ARBA00022989"/>
    </source>
</evidence>
<reference evidence="9 10" key="1">
    <citation type="submission" date="2020-08" db="EMBL/GenBank/DDBJ databases">
        <title>Genomic Encyclopedia of Type Strains, Phase IV (KMG-IV): sequencing the most valuable type-strain genomes for metagenomic binning, comparative biology and taxonomic classification.</title>
        <authorList>
            <person name="Goeker M."/>
        </authorList>
    </citation>
    <scope>NUCLEOTIDE SEQUENCE [LARGE SCALE GENOMIC DNA]</scope>
    <source>
        <strain evidence="9 10">DSM 23562</strain>
    </source>
</reference>
<comment type="caution">
    <text evidence="9">The sequence shown here is derived from an EMBL/GenBank/DDBJ whole genome shotgun (WGS) entry which is preliminary data.</text>
</comment>
<keyword evidence="6 8" id="KW-1133">Transmembrane helix</keyword>
<evidence type="ECO:0000256" key="7">
    <source>
        <dbReference type="ARBA" id="ARBA00023136"/>
    </source>
</evidence>